<feature type="domain" description="Ribosomal protein eL8/eL30/eS12/Gadd45" evidence="6">
    <location>
        <begin position="4"/>
        <end position="95"/>
    </location>
</feature>
<dbReference type="Gene3D" id="3.30.1330.30">
    <property type="match status" value="1"/>
</dbReference>
<name>A0A7D6BV57_FERL1</name>
<dbReference type="AlphaFoldDB" id="A0A7D6BV57"/>
<dbReference type="GO" id="GO:0006412">
    <property type="term" value="P:translation"/>
    <property type="evidence" value="ECO:0007669"/>
    <property type="project" value="UniProtKB-UniRule"/>
</dbReference>
<dbReference type="Pfam" id="PF01248">
    <property type="entry name" value="Ribosomal_L7Ae"/>
    <property type="match status" value="1"/>
</dbReference>
<evidence type="ECO:0000256" key="2">
    <source>
        <dbReference type="ARBA" id="ARBA00022980"/>
    </source>
</evidence>
<protein>
    <recommendedName>
        <fullName evidence="4 5">Large ribosomal subunit protein eL30</fullName>
    </recommendedName>
</protein>
<sequence length="99" mass="10750">MADIGKAIRMAVDTGKVEFGAKSALRLARSGEVRLIVVSKNCPKKFKQDIAYYSNLSKTIVYEFDGTSMELGSLCGKPFPVSALNIHDPGNSNVLELVK</sequence>
<organism evidence="7 8">
    <name type="scientific">Fermentimicrarchaeum limneticum</name>
    <dbReference type="NCBI Taxonomy" id="2795018"/>
    <lineage>
        <taxon>Archaea</taxon>
        <taxon>Candidatus Micrarchaeota</taxon>
        <taxon>Candidatus Fermentimicrarchaeales</taxon>
        <taxon>Candidatus Fermentimicrarchaeaceae</taxon>
        <taxon>Candidatus Fermentimicrarchaeum</taxon>
    </lineage>
</organism>
<reference evidence="8" key="1">
    <citation type="submission" date="2020-07" db="EMBL/GenBank/DDBJ databases">
        <title>Metabolic diversity and evolutionary history of the archaeal phylum ###Micrarchaeota### uncovered from a freshwater lake metagenome.</title>
        <authorList>
            <person name="Kadnikov V.V."/>
            <person name="Savvichev A.S."/>
            <person name="Mardanov A.V."/>
            <person name="Beletsky A.V."/>
            <person name="Chupakov A.V."/>
            <person name="Kokryatskaya N.M."/>
            <person name="Pimenov N.V."/>
            <person name="Ravin N.V."/>
        </authorList>
    </citation>
    <scope>NUCLEOTIDE SEQUENCE [LARGE SCALE GENOMIC DNA]</scope>
</reference>
<evidence type="ECO:0000256" key="3">
    <source>
        <dbReference type="ARBA" id="ARBA00023274"/>
    </source>
</evidence>
<proteinExistence type="inferred from homology"/>
<dbReference type="KEGG" id="flt:Sv326_0809"/>
<evidence type="ECO:0000256" key="5">
    <source>
        <dbReference type="HAMAP-Rule" id="MF_00481"/>
    </source>
</evidence>
<dbReference type="InterPro" id="IPR000231">
    <property type="entry name" value="Ribosomal_eL30"/>
</dbReference>
<dbReference type="PANTHER" id="PTHR11449">
    <property type="entry name" value="RIBOSOMAL PROTEIN L30"/>
    <property type="match status" value="1"/>
</dbReference>
<dbReference type="SUPFAM" id="SSF55315">
    <property type="entry name" value="L30e-like"/>
    <property type="match status" value="1"/>
</dbReference>
<dbReference type="InterPro" id="IPR029064">
    <property type="entry name" value="Ribosomal_eL30-like_sf"/>
</dbReference>
<dbReference type="InterPro" id="IPR004038">
    <property type="entry name" value="Ribosomal_eL8/eL30/eS12/Gad45"/>
</dbReference>
<dbReference type="GO" id="GO:0022625">
    <property type="term" value="C:cytosolic large ribosomal subunit"/>
    <property type="evidence" value="ECO:0007669"/>
    <property type="project" value="InterPro"/>
</dbReference>
<evidence type="ECO:0000313" key="7">
    <source>
        <dbReference type="EMBL" id="QLJ52984.1"/>
    </source>
</evidence>
<dbReference type="PROSITE" id="PS00993">
    <property type="entry name" value="RIBOSOMAL_L30E_2"/>
    <property type="match status" value="1"/>
</dbReference>
<evidence type="ECO:0000256" key="4">
    <source>
        <dbReference type="ARBA" id="ARBA00035231"/>
    </source>
</evidence>
<evidence type="ECO:0000259" key="6">
    <source>
        <dbReference type="Pfam" id="PF01248"/>
    </source>
</evidence>
<dbReference type="HAMAP" id="MF_00481">
    <property type="entry name" value="Ribosomal_eL30"/>
    <property type="match status" value="1"/>
</dbReference>
<comment type="similarity">
    <text evidence="1 5">Belongs to the eukaryotic ribosomal protein eL30 family.</text>
</comment>
<keyword evidence="3 5" id="KW-0687">Ribonucleoprotein</keyword>
<evidence type="ECO:0000256" key="1">
    <source>
        <dbReference type="ARBA" id="ARBA00007326"/>
    </source>
</evidence>
<dbReference type="GO" id="GO:0003735">
    <property type="term" value="F:structural constituent of ribosome"/>
    <property type="evidence" value="ECO:0007669"/>
    <property type="project" value="InterPro"/>
</dbReference>
<evidence type="ECO:0000313" key="8">
    <source>
        <dbReference type="Proteomes" id="UP000510821"/>
    </source>
</evidence>
<gene>
    <name evidence="5" type="primary">rpl30e</name>
    <name evidence="7" type="ORF">Sv326_0809</name>
</gene>
<dbReference type="GO" id="GO:0003723">
    <property type="term" value="F:RNA binding"/>
    <property type="evidence" value="ECO:0007669"/>
    <property type="project" value="InterPro"/>
</dbReference>
<accession>A0A7D6BV57</accession>
<dbReference type="EMBL" id="CP058998">
    <property type="protein sequence ID" value="QLJ52984.1"/>
    <property type="molecule type" value="Genomic_DNA"/>
</dbReference>
<keyword evidence="2 5" id="KW-0689">Ribosomal protein</keyword>
<dbReference type="Proteomes" id="UP000510821">
    <property type="component" value="Chromosome"/>
</dbReference>
<dbReference type="InterPro" id="IPR022991">
    <property type="entry name" value="Ribosomal_eL30_CS"/>
</dbReference>
<dbReference type="InterPro" id="IPR039109">
    <property type="entry name" value="Ribosomal_eL30-like"/>
</dbReference>
<dbReference type="NCBIfam" id="NF002172">
    <property type="entry name" value="PRK01018.1"/>
    <property type="match status" value="1"/>
</dbReference>